<evidence type="ECO:0000256" key="4">
    <source>
        <dbReference type="ARBA" id="ARBA00023242"/>
    </source>
</evidence>
<dbReference type="EMBL" id="KB294746">
    <property type="protein sequence ID" value="ELU14130.1"/>
    <property type="molecule type" value="Genomic_DNA"/>
</dbReference>
<sequence length="409" mass="46802">MSTDSVYLENLDEFINDENKIVRMIYYTWSMISMNTMLCRTMRCLIIFMSNHLGDNTSPNVECVKLKLKLYDSFITVTFKWLSATLNVHVNVAKQMLFEFTQIQRNEKENDKLNGVLLVQLVPEEMLDAFKKTLSCVMSCHIYSVQRSKVKVPPNASSSISSKKSKGIASMFSKGPEKKDEKKEKPEVKQEKEVKETPVQKEDKTKNSMAAFFSKQASKPKASEPEREPQEPKTMKESAKPVRKPDLKKKKKALSDEEELPRKEKKRRRIQTTVFDSSSSSEEEEEDIDMEDPIPPTPPPPPPREPSPTLPEFPVKPKLALNGNEACATGAKRRVRKRKLVSKHTTTPDGYMQTEKVWEDYSTDEEEPIPKKKPETQNAAQKKPAAKMTKTSPNKGTKQMSLTNFFKKK</sequence>
<feature type="region of interest" description="Disordered" evidence="5">
    <location>
        <begin position="152"/>
        <end position="409"/>
    </location>
</feature>
<evidence type="ECO:0000313" key="6">
    <source>
        <dbReference type="EMBL" id="ELU14130.1"/>
    </source>
</evidence>
<gene>
    <name evidence="6" type="ORF">CAPTEDRAFT_203483</name>
</gene>
<reference evidence="6 8" key="2">
    <citation type="journal article" date="2013" name="Nature">
        <title>Insights into bilaterian evolution from three spiralian genomes.</title>
        <authorList>
            <person name="Simakov O."/>
            <person name="Marletaz F."/>
            <person name="Cho S.J."/>
            <person name="Edsinger-Gonzales E."/>
            <person name="Havlak P."/>
            <person name="Hellsten U."/>
            <person name="Kuo D.H."/>
            <person name="Larsson T."/>
            <person name="Lv J."/>
            <person name="Arendt D."/>
            <person name="Savage R."/>
            <person name="Osoegawa K."/>
            <person name="de Jong P."/>
            <person name="Grimwood J."/>
            <person name="Chapman J.A."/>
            <person name="Shapiro H."/>
            <person name="Aerts A."/>
            <person name="Otillar R.P."/>
            <person name="Terry A.Y."/>
            <person name="Boore J.L."/>
            <person name="Grigoriev I.V."/>
            <person name="Lindberg D.R."/>
            <person name="Seaver E.C."/>
            <person name="Weisblat D.A."/>
            <person name="Putnam N.H."/>
            <person name="Rokhsar D.S."/>
        </authorList>
    </citation>
    <scope>NUCLEOTIDE SEQUENCE</scope>
    <source>
        <strain evidence="6 8">I ESC-2004</strain>
    </source>
</reference>
<evidence type="ECO:0000256" key="3">
    <source>
        <dbReference type="ARBA" id="ARBA00022705"/>
    </source>
</evidence>
<accession>R7VEN2</accession>
<feature type="compositionally biased region" description="Basic residues" evidence="5">
    <location>
        <begin position="331"/>
        <end position="342"/>
    </location>
</feature>
<proteinExistence type="predicted"/>
<dbReference type="AlphaFoldDB" id="R7VEN2"/>
<comment type="subcellular location">
    <subcellularLocation>
        <location evidence="1">Nucleus</location>
    </subcellularLocation>
</comment>
<dbReference type="GO" id="GO:0006297">
    <property type="term" value="P:nucleotide-excision repair, DNA gap filling"/>
    <property type="evidence" value="ECO:0007669"/>
    <property type="project" value="TreeGrafter"/>
</dbReference>
<dbReference type="OrthoDB" id="514823at2759"/>
<feature type="compositionally biased region" description="Low complexity" evidence="5">
    <location>
        <begin position="156"/>
        <end position="170"/>
    </location>
</feature>
<dbReference type="STRING" id="283909.R7VEN2"/>
<feature type="compositionally biased region" description="Acidic residues" evidence="5">
    <location>
        <begin position="281"/>
        <end position="292"/>
    </location>
</feature>
<dbReference type="PANTHER" id="PTHR17598:SF13">
    <property type="entry name" value="DNA POLYMERASE DELTA SUBUNIT 3"/>
    <property type="match status" value="1"/>
</dbReference>
<protein>
    <recommendedName>
        <fullName evidence="2">DNA polymerase delta subunit 3</fullName>
    </recommendedName>
</protein>
<keyword evidence="3" id="KW-0235">DNA replication</keyword>
<dbReference type="HOGENOM" id="CLU_047571_0_0_1"/>
<dbReference type="InterPro" id="IPR041913">
    <property type="entry name" value="POLD3_sf"/>
</dbReference>
<keyword evidence="8" id="KW-1185">Reference proteome</keyword>
<evidence type="ECO:0000256" key="1">
    <source>
        <dbReference type="ARBA" id="ARBA00004123"/>
    </source>
</evidence>
<name>R7VEN2_CAPTE</name>
<dbReference type="OMA" id="EDRVKCG"/>
<dbReference type="InterPro" id="IPR019038">
    <property type="entry name" value="POLD3"/>
</dbReference>
<dbReference type="Pfam" id="PF09507">
    <property type="entry name" value="CDC27"/>
    <property type="match status" value="2"/>
</dbReference>
<evidence type="ECO:0000256" key="2">
    <source>
        <dbReference type="ARBA" id="ARBA00017589"/>
    </source>
</evidence>
<keyword evidence="4" id="KW-0539">Nucleus</keyword>
<feature type="compositionally biased region" description="Basic and acidic residues" evidence="5">
    <location>
        <begin position="221"/>
        <end position="245"/>
    </location>
</feature>
<dbReference type="GO" id="GO:0006271">
    <property type="term" value="P:DNA strand elongation involved in DNA replication"/>
    <property type="evidence" value="ECO:0007669"/>
    <property type="project" value="TreeGrafter"/>
</dbReference>
<dbReference type="Proteomes" id="UP000014760">
    <property type="component" value="Unassembled WGS sequence"/>
</dbReference>
<dbReference type="EMBL" id="AMQN01004944">
    <property type="status" value="NOT_ANNOTATED_CDS"/>
    <property type="molecule type" value="Genomic_DNA"/>
</dbReference>
<dbReference type="GO" id="GO:0003887">
    <property type="term" value="F:DNA-directed DNA polymerase activity"/>
    <property type="evidence" value="ECO:0007669"/>
    <property type="project" value="TreeGrafter"/>
</dbReference>
<feature type="compositionally biased region" description="Pro residues" evidence="5">
    <location>
        <begin position="293"/>
        <end position="311"/>
    </location>
</feature>
<dbReference type="EnsemblMetazoa" id="CapteT203483">
    <property type="protein sequence ID" value="CapteP203483"/>
    <property type="gene ID" value="CapteG203483"/>
</dbReference>
<dbReference type="Gene3D" id="3.90.1030.20">
    <property type="entry name" value="DNA polymerase delta, p66 (Cdc27) subunit, wHTH domain"/>
    <property type="match status" value="1"/>
</dbReference>
<organism evidence="6">
    <name type="scientific">Capitella teleta</name>
    <name type="common">Polychaete worm</name>
    <dbReference type="NCBI Taxonomy" id="283909"/>
    <lineage>
        <taxon>Eukaryota</taxon>
        <taxon>Metazoa</taxon>
        <taxon>Spiralia</taxon>
        <taxon>Lophotrochozoa</taxon>
        <taxon>Annelida</taxon>
        <taxon>Polychaeta</taxon>
        <taxon>Sedentaria</taxon>
        <taxon>Scolecida</taxon>
        <taxon>Capitellidae</taxon>
        <taxon>Capitella</taxon>
    </lineage>
</organism>
<dbReference type="PANTHER" id="PTHR17598">
    <property type="entry name" value="DNA POLYMERASE DELTA SUBUNIT 3"/>
    <property type="match status" value="1"/>
</dbReference>
<dbReference type="GO" id="GO:1904161">
    <property type="term" value="P:DNA synthesis involved in UV-damage excision repair"/>
    <property type="evidence" value="ECO:0007669"/>
    <property type="project" value="TreeGrafter"/>
</dbReference>
<feature type="compositionally biased region" description="Polar residues" evidence="5">
    <location>
        <begin position="389"/>
        <end position="409"/>
    </location>
</feature>
<reference evidence="7" key="3">
    <citation type="submission" date="2015-06" db="UniProtKB">
        <authorList>
            <consortium name="EnsemblMetazoa"/>
        </authorList>
    </citation>
    <scope>IDENTIFICATION</scope>
</reference>
<evidence type="ECO:0000256" key="5">
    <source>
        <dbReference type="SAM" id="MobiDB-lite"/>
    </source>
</evidence>
<feature type="compositionally biased region" description="Basic and acidic residues" evidence="5">
    <location>
        <begin position="175"/>
        <end position="206"/>
    </location>
</feature>
<evidence type="ECO:0000313" key="7">
    <source>
        <dbReference type="EnsemblMetazoa" id="CapteP203483"/>
    </source>
</evidence>
<reference evidence="8" key="1">
    <citation type="submission" date="2012-12" db="EMBL/GenBank/DDBJ databases">
        <authorList>
            <person name="Hellsten U."/>
            <person name="Grimwood J."/>
            <person name="Chapman J.A."/>
            <person name="Shapiro H."/>
            <person name="Aerts A."/>
            <person name="Otillar R.P."/>
            <person name="Terry A.Y."/>
            <person name="Boore J.L."/>
            <person name="Simakov O."/>
            <person name="Marletaz F."/>
            <person name="Cho S.-J."/>
            <person name="Edsinger-Gonzales E."/>
            <person name="Havlak P."/>
            <person name="Kuo D.-H."/>
            <person name="Larsson T."/>
            <person name="Lv J."/>
            <person name="Arendt D."/>
            <person name="Savage R."/>
            <person name="Osoegawa K."/>
            <person name="de Jong P."/>
            <person name="Lindberg D.R."/>
            <person name="Seaver E.C."/>
            <person name="Weisblat D.A."/>
            <person name="Putnam N.H."/>
            <person name="Grigoriev I.V."/>
            <person name="Rokhsar D.S."/>
        </authorList>
    </citation>
    <scope>NUCLEOTIDE SEQUENCE</scope>
    <source>
        <strain evidence="8">I ESC-2004</strain>
    </source>
</reference>
<dbReference type="GO" id="GO:0043625">
    <property type="term" value="C:delta DNA polymerase complex"/>
    <property type="evidence" value="ECO:0007669"/>
    <property type="project" value="InterPro"/>
</dbReference>
<evidence type="ECO:0000313" key="8">
    <source>
        <dbReference type="Proteomes" id="UP000014760"/>
    </source>
</evidence>